<gene>
    <name evidence="2" type="ORF">NX774_03825</name>
</gene>
<protein>
    <submittedName>
        <fullName evidence="2">ATP-binding protein</fullName>
    </submittedName>
</protein>
<organism evidence="2 3">
    <name type="scientific">Massilia agilis</name>
    <dbReference type="NCBI Taxonomy" id="1811226"/>
    <lineage>
        <taxon>Bacteria</taxon>
        <taxon>Pseudomonadati</taxon>
        <taxon>Pseudomonadota</taxon>
        <taxon>Betaproteobacteria</taxon>
        <taxon>Burkholderiales</taxon>
        <taxon>Oxalobacteraceae</taxon>
        <taxon>Telluria group</taxon>
        <taxon>Massilia</taxon>
    </lineage>
</organism>
<evidence type="ECO:0000259" key="1">
    <source>
        <dbReference type="Pfam" id="PF13521"/>
    </source>
</evidence>
<dbReference type="GO" id="GO:0005524">
    <property type="term" value="F:ATP binding"/>
    <property type="evidence" value="ECO:0007669"/>
    <property type="project" value="UniProtKB-KW"/>
</dbReference>
<evidence type="ECO:0000313" key="2">
    <source>
        <dbReference type="EMBL" id="MCS0807047.1"/>
    </source>
</evidence>
<dbReference type="Pfam" id="PF13521">
    <property type="entry name" value="AAA_28"/>
    <property type="match status" value="1"/>
</dbReference>
<keyword evidence="3" id="KW-1185">Reference proteome</keyword>
<evidence type="ECO:0000313" key="3">
    <source>
        <dbReference type="Proteomes" id="UP001206126"/>
    </source>
</evidence>
<comment type="caution">
    <text evidence="2">The sequence shown here is derived from an EMBL/GenBank/DDBJ whole genome shotgun (WGS) entry which is preliminary data.</text>
</comment>
<dbReference type="InterPro" id="IPR038727">
    <property type="entry name" value="NadR/Ttd14_AAA_dom"/>
</dbReference>
<dbReference type="SUPFAM" id="SSF52540">
    <property type="entry name" value="P-loop containing nucleoside triphosphate hydrolases"/>
    <property type="match status" value="1"/>
</dbReference>
<dbReference type="EMBL" id="JANUHB010000001">
    <property type="protein sequence ID" value="MCS0807047.1"/>
    <property type="molecule type" value="Genomic_DNA"/>
</dbReference>
<feature type="domain" description="NadR/Ttd14 AAA" evidence="1">
    <location>
        <begin position="13"/>
        <end position="171"/>
    </location>
</feature>
<dbReference type="RefSeq" id="WP_258820825.1">
    <property type="nucleotide sequence ID" value="NZ_JANUHB010000001.1"/>
</dbReference>
<keyword evidence="2" id="KW-0547">Nucleotide-binding</keyword>
<dbReference type="PANTHER" id="PTHR37512">
    <property type="entry name" value="TRIFUNCTIONAL NAD BIOSYNTHESIS/REGULATOR PROTEIN NADR"/>
    <property type="match status" value="1"/>
</dbReference>
<sequence length="182" mass="20684">MAEGDAAAQVVEKVVFVGAESTGKSTLAQHLAREFDTVYVPEIGRFIWEEKKGQLNVDDYVDIAVKHRHAEAEAAAQARRYLFVDTSALTTLLLGYCFGHIQQAPEELLRYADDCKQRYAHHFVCADDIPYEYDPARENEEWRGRIQKLVLEDLDARGIPYTIVTGTVEERAAQVRRVLEAR</sequence>
<reference evidence="2 3" key="1">
    <citation type="submission" date="2022-08" db="EMBL/GenBank/DDBJ databases">
        <title>Reclassification of Massilia species as members of the genera Telluria, Duganella, Pseudoduganella, Mokoshia gen. nov. and Zemynaea gen. nov. using orthogonal and non-orthogonal genome-based approaches.</title>
        <authorList>
            <person name="Bowman J.P."/>
        </authorList>
    </citation>
    <scope>NUCLEOTIDE SEQUENCE [LARGE SCALE GENOMIC DNA]</scope>
    <source>
        <strain evidence="2 3">JCM 31605</strain>
    </source>
</reference>
<dbReference type="InterPro" id="IPR027417">
    <property type="entry name" value="P-loop_NTPase"/>
</dbReference>
<name>A0ABT2D7C5_9BURK</name>
<dbReference type="Proteomes" id="UP001206126">
    <property type="component" value="Unassembled WGS sequence"/>
</dbReference>
<keyword evidence="2" id="KW-0067">ATP-binding</keyword>
<accession>A0ABT2D7C5</accession>
<dbReference type="InterPro" id="IPR052735">
    <property type="entry name" value="NAD_biosynth-regulator"/>
</dbReference>
<dbReference type="PANTHER" id="PTHR37512:SF1">
    <property type="entry name" value="NADR_TTD14 AAA DOMAIN-CONTAINING PROTEIN"/>
    <property type="match status" value="1"/>
</dbReference>
<proteinExistence type="predicted"/>
<dbReference type="Gene3D" id="3.40.50.300">
    <property type="entry name" value="P-loop containing nucleotide triphosphate hydrolases"/>
    <property type="match status" value="1"/>
</dbReference>